<keyword evidence="2" id="KW-1185">Reference proteome</keyword>
<sequence>MIHSKVTVVFCGEEHSVSPDTGLTIGRSGDLEVDDNPYLHRTFLRVTHEAGFWWLTNTGSTLTATVADEQGLFQAFLNPGARIPLAMKKLLVWFTAGPTTYDFEIHVASPAFKTVTAEAPGGAHADGPADGEDVGAATVGRVSLTPDQKLLIVALCEPFLRRREAGTSQIPSSAAAAERLGWTLTRFNRKLDNVCQKLADAGTRGLHGGVGKLATNRKARLVEHALSTKIVTEDDLALLDAPADTTSTSISAAAAEERAADQLVAAEQGNA</sequence>
<dbReference type="EMBL" id="BAAAPU010000007">
    <property type="protein sequence ID" value="GAA1979087.1"/>
    <property type="molecule type" value="Genomic_DNA"/>
</dbReference>
<gene>
    <name evidence="1" type="ORF">GCM10009817_19570</name>
</gene>
<protein>
    <recommendedName>
        <fullName evidence="3">FHA domain-containing protein</fullName>
    </recommendedName>
</protein>
<dbReference type="Proteomes" id="UP001500013">
    <property type="component" value="Unassembled WGS sequence"/>
</dbReference>
<reference evidence="1 2" key="1">
    <citation type="journal article" date="2019" name="Int. J. Syst. Evol. Microbiol.">
        <title>The Global Catalogue of Microorganisms (GCM) 10K type strain sequencing project: providing services to taxonomists for standard genome sequencing and annotation.</title>
        <authorList>
            <consortium name="The Broad Institute Genomics Platform"/>
            <consortium name="The Broad Institute Genome Sequencing Center for Infectious Disease"/>
            <person name="Wu L."/>
            <person name="Ma J."/>
        </authorList>
    </citation>
    <scope>NUCLEOTIDE SEQUENCE [LARGE SCALE GENOMIC DNA]</scope>
    <source>
        <strain evidence="1 2">JCM 15628</strain>
    </source>
</reference>
<evidence type="ECO:0000313" key="2">
    <source>
        <dbReference type="Proteomes" id="UP001500013"/>
    </source>
</evidence>
<organism evidence="1 2">
    <name type="scientific">Terrabacter lapilli</name>
    <dbReference type="NCBI Taxonomy" id="436231"/>
    <lineage>
        <taxon>Bacteria</taxon>
        <taxon>Bacillati</taxon>
        <taxon>Actinomycetota</taxon>
        <taxon>Actinomycetes</taxon>
        <taxon>Micrococcales</taxon>
        <taxon>Intrasporangiaceae</taxon>
        <taxon>Terrabacter</taxon>
    </lineage>
</organism>
<evidence type="ECO:0008006" key="3">
    <source>
        <dbReference type="Google" id="ProtNLM"/>
    </source>
</evidence>
<comment type="caution">
    <text evidence="1">The sequence shown here is derived from an EMBL/GenBank/DDBJ whole genome shotgun (WGS) entry which is preliminary data.</text>
</comment>
<proteinExistence type="predicted"/>
<name>A0ABN2S2R2_9MICO</name>
<evidence type="ECO:0000313" key="1">
    <source>
        <dbReference type="EMBL" id="GAA1979087.1"/>
    </source>
</evidence>
<accession>A0ABN2S2R2</accession>
<dbReference type="RefSeq" id="WP_425580733.1">
    <property type="nucleotide sequence ID" value="NZ_BAAAPU010000007.1"/>
</dbReference>